<accession>A0A3A8PDY7</accession>
<feature type="compositionally biased region" description="Basic and acidic residues" evidence="1">
    <location>
        <begin position="241"/>
        <end position="256"/>
    </location>
</feature>
<feature type="region of interest" description="Disordered" evidence="1">
    <location>
        <begin position="9"/>
        <end position="28"/>
    </location>
</feature>
<evidence type="ECO:0000313" key="4">
    <source>
        <dbReference type="Proteomes" id="UP000267003"/>
    </source>
</evidence>
<reference evidence="4" key="1">
    <citation type="submission" date="2018-09" db="EMBL/GenBank/DDBJ databases">
        <authorList>
            <person name="Livingstone P.G."/>
            <person name="Whitworth D.E."/>
        </authorList>
    </citation>
    <scope>NUCLEOTIDE SEQUENCE [LARGE SCALE GENOMIC DNA]</scope>
    <source>
        <strain evidence="4">AB050A</strain>
    </source>
</reference>
<dbReference type="Proteomes" id="UP000267003">
    <property type="component" value="Unassembled WGS sequence"/>
</dbReference>
<feature type="domain" description="Phosphodiester glycosidase" evidence="2">
    <location>
        <begin position="42"/>
        <end position="223"/>
    </location>
</feature>
<dbReference type="AlphaFoldDB" id="A0A3A8PDY7"/>
<proteinExistence type="predicted"/>
<sequence>MHLQVLAQLNGDPNKQPGTIGDPNKQPGTMNLRTLQTLGDMNNAIVAINGYYWGPEDEKGYWCSMPTFKCKEGTPTTPVFLDGLNVGPSPNDKEVLMGFTVDDSGIQAKRIPNNELFNPENRPYRQWMYGSEKTVMRDGVFDSSGTDDQPTKLSILGYSDRYIIFLISESDSLRKELASTLSAFGTTDAVLNDGGPSAELYIHGKPVIDPMGFSRKIAYGIGLVPGLPKGITVRVPGSTNAEEHRQELENAREQPPRHGLRPPN</sequence>
<dbReference type="Pfam" id="PF09992">
    <property type="entry name" value="NAGPA"/>
    <property type="match status" value="1"/>
</dbReference>
<comment type="caution">
    <text evidence="3">The sequence shown here is derived from an EMBL/GenBank/DDBJ whole genome shotgun (WGS) entry which is preliminary data.</text>
</comment>
<evidence type="ECO:0000313" key="3">
    <source>
        <dbReference type="EMBL" id="RKH54618.1"/>
    </source>
</evidence>
<organism evidence="3 4">
    <name type="scientific">Corallococcus aberystwythensis</name>
    <dbReference type="NCBI Taxonomy" id="2316722"/>
    <lineage>
        <taxon>Bacteria</taxon>
        <taxon>Pseudomonadati</taxon>
        <taxon>Myxococcota</taxon>
        <taxon>Myxococcia</taxon>
        <taxon>Myxococcales</taxon>
        <taxon>Cystobacterineae</taxon>
        <taxon>Myxococcaceae</taxon>
        <taxon>Corallococcus</taxon>
    </lineage>
</organism>
<protein>
    <recommendedName>
        <fullName evidence="2">Phosphodiester glycosidase domain-containing protein</fullName>
    </recommendedName>
</protein>
<dbReference type="EMBL" id="RAWK01000378">
    <property type="protein sequence ID" value="RKH54618.1"/>
    <property type="molecule type" value="Genomic_DNA"/>
</dbReference>
<feature type="region of interest" description="Disordered" evidence="1">
    <location>
        <begin position="239"/>
        <end position="264"/>
    </location>
</feature>
<evidence type="ECO:0000259" key="2">
    <source>
        <dbReference type="Pfam" id="PF09992"/>
    </source>
</evidence>
<evidence type="ECO:0000256" key="1">
    <source>
        <dbReference type="SAM" id="MobiDB-lite"/>
    </source>
</evidence>
<gene>
    <name evidence="3" type="ORF">D7W81_38065</name>
</gene>
<dbReference type="InterPro" id="IPR018711">
    <property type="entry name" value="NAGPA"/>
</dbReference>
<keyword evidence="4" id="KW-1185">Reference proteome</keyword>
<feature type="non-terminal residue" evidence="3">
    <location>
        <position position="264"/>
    </location>
</feature>
<name>A0A3A8PDY7_9BACT</name>